<evidence type="ECO:0000256" key="2">
    <source>
        <dbReference type="ARBA" id="ARBA00022517"/>
    </source>
</evidence>
<sequence>MLRNIIEIELANCLKNREDLFLIDLDIALDNSVKIIIDGDRGVSVDDCMYVSRSIKHSIDRDEYDFSLEVSSSGALTPLSSIRQYMKNIGRTLFVRTTNDINYEAKLIDADSNQISLFWKQREKKPIGKGKITVEKKIDLLYKDIIEAKVKIKH</sequence>
<dbReference type="HAMAP" id="MF_01077">
    <property type="entry name" value="RimP"/>
    <property type="match status" value="1"/>
</dbReference>
<name>A0A381S6S4_9ZZZZ</name>
<keyword evidence="1" id="KW-0963">Cytoplasm</keyword>
<dbReference type="InterPro" id="IPR028989">
    <property type="entry name" value="RimP_N"/>
</dbReference>
<evidence type="ECO:0000256" key="1">
    <source>
        <dbReference type="ARBA" id="ARBA00022490"/>
    </source>
</evidence>
<proteinExistence type="inferred from homology"/>
<reference evidence="4" key="1">
    <citation type="submission" date="2018-05" db="EMBL/GenBank/DDBJ databases">
        <authorList>
            <person name="Lanie J.A."/>
            <person name="Ng W.-L."/>
            <person name="Kazmierczak K.M."/>
            <person name="Andrzejewski T.M."/>
            <person name="Davidsen T.M."/>
            <person name="Wayne K.J."/>
            <person name="Tettelin H."/>
            <person name="Glass J.I."/>
            <person name="Rusch D."/>
            <person name="Podicherti R."/>
            <person name="Tsui H.-C.T."/>
            <person name="Winkler M.E."/>
        </authorList>
    </citation>
    <scope>NUCLEOTIDE SEQUENCE</scope>
</reference>
<evidence type="ECO:0000259" key="3">
    <source>
        <dbReference type="Pfam" id="PF02576"/>
    </source>
</evidence>
<dbReference type="SUPFAM" id="SSF75420">
    <property type="entry name" value="YhbC-like, N-terminal domain"/>
    <property type="match status" value="1"/>
</dbReference>
<feature type="domain" description="Ribosome maturation factor RimP N-terminal" evidence="3">
    <location>
        <begin position="31"/>
        <end position="75"/>
    </location>
</feature>
<accession>A0A381S6S4</accession>
<dbReference type="AlphaFoldDB" id="A0A381S6S4"/>
<gene>
    <name evidence="4" type="ORF">METZ01_LOCUS52656</name>
</gene>
<dbReference type="Gene3D" id="3.30.300.70">
    <property type="entry name" value="RimP-like superfamily, N-terminal"/>
    <property type="match status" value="1"/>
</dbReference>
<dbReference type="NCBIfam" id="NF002531">
    <property type="entry name" value="PRK02001.1"/>
    <property type="match status" value="1"/>
</dbReference>
<evidence type="ECO:0000313" key="4">
    <source>
        <dbReference type="EMBL" id="SUZ99802.1"/>
    </source>
</evidence>
<dbReference type="GO" id="GO:0006412">
    <property type="term" value="P:translation"/>
    <property type="evidence" value="ECO:0007669"/>
    <property type="project" value="TreeGrafter"/>
</dbReference>
<keyword evidence="2" id="KW-0690">Ribosome biogenesis</keyword>
<dbReference type="GO" id="GO:0000028">
    <property type="term" value="P:ribosomal small subunit assembly"/>
    <property type="evidence" value="ECO:0007669"/>
    <property type="project" value="TreeGrafter"/>
</dbReference>
<dbReference type="InterPro" id="IPR035956">
    <property type="entry name" value="RimP_N_sf"/>
</dbReference>
<dbReference type="Pfam" id="PF02576">
    <property type="entry name" value="RimP_N"/>
    <property type="match status" value="1"/>
</dbReference>
<dbReference type="PANTHER" id="PTHR33867:SF1">
    <property type="entry name" value="RIBOSOME MATURATION FACTOR RIMP"/>
    <property type="match status" value="1"/>
</dbReference>
<protein>
    <recommendedName>
        <fullName evidence="3">Ribosome maturation factor RimP N-terminal domain-containing protein</fullName>
    </recommendedName>
</protein>
<organism evidence="4">
    <name type="scientific">marine metagenome</name>
    <dbReference type="NCBI Taxonomy" id="408172"/>
    <lineage>
        <taxon>unclassified sequences</taxon>
        <taxon>metagenomes</taxon>
        <taxon>ecological metagenomes</taxon>
    </lineage>
</organism>
<dbReference type="InterPro" id="IPR003728">
    <property type="entry name" value="Ribosome_maturation_RimP"/>
</dbReference>
<dbReference type="EMBL" id="UINC01002738">
    <property type="protein sequence ID" value="SUZ99802.1"/>
    <property type="molecule type" value="Genomic_DNA"/>
</dbReference>
<dbReference type="GO" id="GO:0005829">
    <property type="term" value="C:cytosol"/>
    <property type="evidence" value="ECO:0007669"/>
    <property type="project" value="TreeGrafter"/>
</dbReference>
<dbReference type="PANTHER" id="PTHR33867">
    <property type="entry name" value="RIBOSOME MATURATION FACTOR RIMP"/>
    <property type="match status" value="1"/>
</dbReference>